<dbReference type="InterPro" id="IPR052026">
    <property type="entry name" value="ExeA_AAA_ATPase_DNA-bind"/>
</dbReference>
<feature type="region of interest" description="Disordered" evidence="1">
    <location>
        <begin position="512"/>
        <end position="539"/>
    </location>
</feature>
<dbReference type="EMBL" id="PIPJ01000006">
    <property type="protein sequence ID" value="RUO19996.1"/>
    <property type="molecule type" value="Genomic_DNA"/>
</dbReference>
<name>A0A432VUI1_9GAMM</name>
<dbReference type="InterPro" id="IPR049945">
    <property type="entry name" value="AAA_22"/>
</dbReference>
<dbReference type="PANTHER" id="PTHR35894:SF1">
    <property type="entry name" value="PHOSPHORIBULOKINASE _ URIDINE KINASE FAMILY"/>
    <property type="match status" value="1"/>
</dbReference>
<dbReference type="OrthoDB" id="9780149at2"/>
<feature type="compositionally biased region" description="Polar residues" evidence="1">
    <location>
        <begin position="525"/>
        <end position="539"/>
    </location>
</feature>
<reference evidence="4" key="1">
    <citation type="journal article" date="2018" name="Front. Microbiol.">
        <title>Genome-Based Analysis Reveals the Taxonomy and Diversity of the Family Idiomarinaceae.</title>
        <authorList>
            <person name="Liu Y."/>
            <person name="Lai Q."/>
            <person name="Shao Z."/>
        </authorList>
    </citation>
    <scope>NUCLEOTIDE SEQUENCE [LARGE SCALE GENOMIC DNA]</scope>
    <source>
        <strain evidence="4">GBPy7</strain>
    </source>
</reference>
<dbReference type="Gene3D" id="3.90.70.10">
    <property type="entry name" value="Cysteine proteinases"/>
    <property type="match status" value="1"/>
</dbReference>
<sequence length="767" mass="84261">MYHDFFGFTQVPFSIAPDPDFLFLGPRHREGLAHLRNGLTGSGGFLLLTGEVGTGKTTLSRAILAELGTGLDVAFVLNPMLSERELLATICDQFGIPGRHEKASLKRLTDHLSRFLQEAGEQGRNPVVLIDEAQHLLPSVLEQLRLLTNLETDSRKLLSVVLIGQPELQELLQRRELRQVAQRIVARYHLLPLTLVEMKEYIQHRLQRVGGSEDIFSSRALKNVWQFSQGTPRLINLVCDRALQIAAREEVKQVSAKHVSEAIASLSFAPAAQNRNSREFGQSSRFAQARSVIMATFVVFAIGALGWGASRYLPELSGAGTGNNGASTNQVLNGNASASNIGVGMPLLPAIEALAGQWDVASFAVGAEPCQRLLDVDLACLRSQFSVPELVQFDLPLVIESKQSDNRYYLLLGYGSTERADNLGEKPWALWDGTEVYKLTDAEFNQLYSGQALLLYQVPSGEELPEVIENGLAARVPFTLQNRSLQRQLQWLRQSQSARIQAMNPNAFENPVNAGVSAGVGDEVANNSEPSEGANSNSEAIEASTANLAVSLESVLSSIEIALLSSAHYEQRPRLLDAAAPVSSLTPTTTERVTYPGAAESLGGLTIPYQSLAIPSEFLASLDSNGSVDAEDTENEDGERIATRQVDMSADDELANVSPRIRALFDQAVDEVGINDTMAEQASEQIQSLREVNDLTAAERRALPRFEYNSHMYSGRTQERWIRLNNRMLREGDRLGELRVVQIEAAHTIFGFREILFRVEALEDLTD</sequence>
<dbReference type="InterPro" id="IPR027417">
    <property type="entry name" value="P-loop_NTPase"/>
</dbReference>
<dbReference type="Pfam" id="PF16537">
    <property type="entry name" value="T2SSB"/>
    <property type="match status" value="1"/>
</dbReference>
<dbReference type="Pfam" id="PF13401">
    <property type="entry name" value="AAA_22"/>
    <property type="match status" value="1"/>
</dbReference>
<evidence type="ECO:0000259" key="2">
    <source>
        <dbReference type="SMART" id="SM00382"/>
    </source>
</evidence>
<organism evidence="3 4">
    <name type="scientific">Aliidiomarina iranensis</name>
    <dbReference type="NCBI Taxonomy" id="1434071"/>
    <lineage>
        <taxon>Bacteria</taxon>
        <taxon>Pseudomonadati</taxon>
        <taxon>Pseudomonadota</taxon>
        <taxon>Gammaproteobacteria</taxon>
        <taxon>Alteromonadales</taxon>
        <taxon>Idiomarinaceae</taxon>
        <taxon>Aliidiomarina</taxon>
    </lineage>
</organism>
<dbReference type="AlphaFoldDB" id="A0A432VUI1"/>
<feature type="domain" description="AAA+ ATPase" evidence="2">
    <location>
        <begin position="42"/>
        <end position="187"/>
    </location>
</feature>
<gene>
    <name evidence="3" type="ORF">CWE08_08765</name>
</gene>
<evidence type="ECO:0000313" key="4">
    <source>
        <dbReference type="Proteomes" id="UP000288395"/>
    </source>
</evidence>
<dbReference type="GO" id="GO:0016887">
    <property type="term" value="F:ATP hydrolysis activity"/>
    <property type="evidence" value="ECO:0007669"/>
    <property type="project" value="InterPro"/>
</dbReference>
<keyword evidence="4" id="KW-1185">Reference proteome</keyword>
<dbReference type="GO" id="GO:0015627">
    <property type="term" value="C:type II protein secretion system complex"/>
    <property type="evidence" value="ECO:0007669"/>
    <property type="project" value="InterPro"/>
</dbReference>
<dbReference type="Gene3D" id="3.40.50.300">
    <property type="entry name" value="P-loop containing nucleotide triphosphate hydrolases"/>
    <property type="match status" value="1"/>
</dbReference>
<comment type="caution">
    <text evidence="3">The sequence shown here is derived from an EMBL/GenBank/DDBJ whole genome shotgun (WGS) entry which is preliminary data.</text>
</comment>
<dbReference type="SUPFAM" id="SSF52540">
    <property type="entry name" value="P-loop containing nucleoside triphosphate hydrolases"/>
    <property type="match status" value="1"/>
</dbReference>
<accession>A0A432VUI1</accession>
<dbReference type="InterPro" id="IPR032389">
    <property type="entry name" value="GspB_C"/>
</dbReference>
<dbReference type="SMART" id="SM00382">
    <property type="entry name" value="AAA"/>
    <property type="match status" value="1"/>
</dbReference>
<dbReference type="Proteomes" id="UP000288395">
    <property type="component" value="Unassembled WGS sequence"/>
</dbReference>
<dbReference type="InterPro" id="IPR003593">
    <property type="entry name" value="AAA+_ATPase"/>
</dbReference>
<protein>
    <recommendedName>
        <fullName evidence="2">AAA+ ATPase domain-containing protein</fullName>
    </recommendedName>
</protein>
<dbReference type="PANTHER" id="PTHR35894">
    <property type="entry name" value="GENERAL SECRETION PATHWAY PROTEIN A-RELATED"/>
    <property type="match status" value="1"/>
</dbReference>
<proteinExistence type="predicted"/>
<evidence type="ECO:0000256" key="1">
    <source>
        <dbReference type="SAM" id="MobiDB-lite"/>
    </source>
</evidence>
<dbReference type="RefSeq" id="WP_126767572.1">
    <property type="nucleotide sequence ID" value="NZ_PIPJ01000006.1"/>
</dbReference>
<dbReference type="CDD" id="cd00009">
    <property type="entry name" value="AAA"/>
    <property type="match status" value="1"/>
</dbReference>
<evidence type="ECO:0000313" key="3">
    <source>
        <dbReference type="EMBL" id="RUO19996.1"/>
    </source>
</evidence>